<organism evidence="3 4">
    <name type="scientific">Psychrobacter coccoides</name>
    <dbReference type="NCBI Taxonomy" id="2818440"/>
    <lineage>
        <taxon>Bacteria</taxon>
        <taxon>Pseudomonadati</taxon>
        <taxon>Pseudomonadota</taxon>
        <taxon>Gammaproteobacteria</taxon>
        <taxon>Moraxellales</taxon>
        <taxon>Moraxellaceae</taxon>
        <taxon>Psychrobacter</taxon>
    </lineage>
</organism>
<dbReference type="RefSeq" id="WP_207989478.1">
    <property type="nucleotide sequence ID" value="NZ_JAGBKM010000002.1"/>
</dbReference>
<evidence type="ECO:0000256" key="1">
    <source>
        <dbReference type="ARBA" id="ARBA00023125"/>
    </source>
</evidence>
<dbReference type="Proteomes" id="UP000664554">
    <property type="component" value="Unassembled WGS sequence"/>
</dbReference>
<protein>
    <submittedName>
        <fullName evidence="3">Transposase</fullName>
    </submittedName>
</protein>
<dbReference type="EMBL" id="JAGBKM010000002">
    <property type="protein sequence ID" value="MBO1529982.1"/>
    <property type="molecule type" value="Genomic_DNA"/>
</dbReference>
<dbReference type="InterPro" id="IPR010095">
    <property type="entry name" value="Cas12f1-like_TNB"/>
</dbReference>
<proteinExistence type="predicted"/>
<keyword evidence="4" id="KW-1185">Reference proteome</keyword>
<evidence type="ECO:0000259" key="2">
    <source>
        <dbReference type="Pfam" id="PF07282"/>
    </source>
</evidence>
<dbReference type="Pfam" id="PF07282">
    <property type="entry name" value="Cas12f1-like_TNB"/>
    <property type="match status" value="1"/>
</dbReference>
<gene>
    <name evidence="3" type="ORF">J3492_01990</name>
</gene>
<reference evidence="3 4" key="1">
    <citation type="submission" date="2021-03" db="EMBL/GenBank/DDBJ databases">
        <authorList>
            <person name="Shang D.-D."/>
            <person name="Du Z.-J."/>
            <person name="Chen G.-J."/>
        </authorList>
    </citation>
    <scope>NUCLEOTIDE SEQUENCE [LARGE SCALE GENOMIC DNA]</scope>
    <source>
        <strain evidence="3 4">F1192</strain>
    </source>
</reference>
<feature type="domain" description="Cas12f1-like TNB" evidence="2">
    <location>
        <begin position="1"/>
        <end position="41"/>
    </location>
</feature>
<sequence>CSCCGSRQDSPKGREGLGIRAWFCRSCKTTHQRDVNGAKNILAVGLGRL</sequence>
<evidence type="ECO:0000313" key="4">
    <source>
        <dbReference type="Proteomes" id="UP000664554"/>
    </source>
</evidence>
<feature type="non-terminal residue" evidence="3">
    <location>
        <position position="1"/>
    </location>
</feature>
<keyword evidence="1" id="KW-0238">DNA-binding</keyword>
<comment type="caution">
    <text evidence="3">The sequence shown here is derived from an EMBL/GenBank/DDBJ whole genome shotgun (WGS) entry which is preliminary data.</text>
</comment>
<evidence type="ECO:0000313" key="3">
    <source>
        <dbReference type="EMBL" id="MBO1529982.1"/>
    </source>
</evidence>
<name>A0ABS3NKN7_9GAMM</name>
<accession>A0ABS3NKN7</accession>